<reference evidence="12" key="1">
    <citation type="submission" date="2015-08" db="EMBL/GenBank/DDBJ databases">
        <title>Genome sequence of the strict anaerobe Clostridium homopropionicum LuHBu1 (DSM 5847T).</title>
        <authorList>
            <person name="Poehlein A."/>
            <person name="Beck M."/>
            <person name="Schiel-Bengelsdorf B."/>
            <person name="Bengelsdorf F.R."/>
            <person name="Daniel R."/>
            <person name="Duerre P."/>
        </authorList>
    </citation>
    <scope>NUCLEOTIDE SEQUENCE [LARGE SCALE GENOMIC DNA]</scope>
    <source>
        <strain evidence="12">DSM 5847</strain>
    </source>
</reference>
<dbReference type="GO" id="GO:0006351">
    <property type="term" value="P:DNA-templated transcription"/>
    <property type="evidence" value="ECO:0007669"/>
    <property type="project" value="UniProtKB-UniRule"/>
</dbReference>
<dbReference type="EC" id="2.7.7.6" evidence="2 10"/>
<dbReference type="Gene3D" id="3.90.940.10">
    <property type="match status" value="1"/>
</dbReference>
<dbReference type="PANTHER" id="PTHR34476:SF1">
    <property type="entry name" value="DNA-DIRECTED RNA POLYMERASE SUBUNIT OMEGA"/>
    <property type="match status" value="1"/>
</dbReference>
<sequence length="73" mass="8191">MNNYMIKPSIVDLLTKVDNRYSLVIVTSKRARQLIDGDEAQIKLEEASKPLTIAINELNEGKVLYESVAKGIK</sequence>
<accession>A0A0L6ZC08</accession>
<dbReference type="Proteomes" id="UP000037043">
    <property type="component" value="Unassembled WGS sequence"/>
</dbReference>
<evidence type="ECO:0000256" key="7">
    <source>
        <dbReference type="ARBA" id="ARBA00023163"/>
    </source>
</evidence>
<evidence type="ECO:0000313" key="11">
    <source>
        <dbReference type="EMBL" id="KOA20519.1"/>
    </source>
</evidence>
<evidence type="ECO:0000256" key="8">
    <source>
        <dbReference type="ARBA" id="ARBA00029924"/>
    </source>
</evidence>
<dbReference type="HAMAP" id="MF_00366">
    <property type="entry name" value="RNApol_bact_RpoZ"/>
    <property type="match status" value="1"/>
</dbReference>
<dbReference type="AlphaFoldDB" id="A0A0L6ZC08"/>
<keyword evidence="5 10" id="KW-0808">Transferase</keyword>
<comment type="function">
    <text evidence="10">Promotes RNA polymerase assembly. Latches the N- and C-terminal regions of the beta' subunit thereby facilitating its interaction with the beta and alpha subunits.</text>
</comment>
<proteinExistence type="inferred from homology"/>
<evidence type="ECO:0000256" key="1">
    <source>
        <dbReference type="ARBA" id="ARBA00006711"/>
    </source>
</evidence>
<dbReference type="SMART" id="SM01409">
    <property type="entry name" value="RNA_pol_Rpb6"/>
    <property type="match status" value="1"/>
</dbReference>
<dbReference type="RefSeq" id="WP_052220686.1">
    <property type="nucleotide sequence ID" value="NZ_LHUR01000013.1"/>
</dbReference>
<evidence type="ECO:0000256" key="5">
    <source>
        <dbReference type="ARBA" id="ARBA00022679"/>
    </source>
</evidence>
<dbReference type="InterPro" id="IPR003716">
    <property type="entry name" value="DNA-dir_RNA_pol_omega"/>
</dbReference>
<evidence type="ECO:0000256" key="9">
    <source>
        <dbReference type="ARBA" id="ARBA00048552"/>
    </source>
</evidence>
<evidence type="ECO:0000256" key="10">
    <source>
        <dbReference type="HAMAP-Rule" id="MF_00366"/>
    </source>
</evidence>
<dbReference type="EMBL" id="LHUR01000013">
    <property type="protein sequence ID" value="KOA20519.1"/>
    <property type="molecule type" value="Genomic_DNA"/>
</dbReference>
<comment type="caution">
    <text evidence="11">The sequence shown here is derived from an EMBL/GenBank/DDBJ whole genome shotgun (WGS) entry which is preliminary data.</text>
</comment>
<dbReference type="GO" id="GO:0003899">
    <property type="term" value="F:DNA-directed RNA polymerase activity"/>
    <property type="evidence" value="ECO:0007669"/>
    <property type="project" value="UniProtKB-UniRule"/>
</dbReference>
<evidence type="ECO:0000313" key="12">
    <source>
        <dbReference type="Proteomes" id="UP000037043"/>
    </source>
</evidence>
<organism evidence="11 12">
    <name type="scientific">Clostridium homopropionicum DSM 5847</name>
    <dbReference type="NCBI Taxonomy" id="1121318"/>
    <lineage>
        <taxon>Bacteria</taxon>
        <taxon>Bacillati</taxon>
        <taxon>Bacillota</taxon>
        <taxon>Clostridia</taxon>
        <taxon>Eubacteriales</taxon>
        <taxon>Clostridiaceae</taxon>
        <taxon>Clostridium</taxon>
    </lineage>
</organism>
<name>A0A0L6ZC08_9CLOT</name>
<evidence type="ECO:0000256" key="2">
    <source>
        <dbReference type="ARBA" id="ARBA00012418"/>
    </source>
</evidence>
<evidence type="ECO:0000256" key="6">
    <source>
        <dbReference type="ARBA" id="ARBA00022695"/>
    </source>
</evidence>
<comment type="subunit">
    <text evidence="10">The RNAP catalytic core consists of 2 alpha, 1 beta, 1 beta' and 1 omega subunit. When a sigma factor is associated with the core the holoenzyme is formed, which can initiate transcription.</text>
</comment>
<dbReference type="PANTHER" id="PTHR34476">
    <property type="entry name" value="DNA-DIRECTED RNA POLYMERASE SUBUNIT OMEGA"/>
    <property type="match status" value="1"/>
</dbReference>
<keyword evidence="4 10" id="KW-0240">DNA-directed RNA polymerase</keyword>
<dbReference type="PATRIC" id="fig|1121318.3.peg.1115"/>
<evidence type="ECO:0000256" key="3">
    <source>
        <dbReference type="ARBA" id="ARBA00013725"/>
    </source>
</evidence>
<dbReference type="InterPro" id="IPR036161">
    <property type="entry name" value="RPB6/omega-like_sf"/>
</dbReference>
<keyword evidence="12" id="KW-1185">Reference proteome</keyword>
<dbReference type="NCBIfam" id="TIGR00690">
    <property type="entry name" value="rpoZ"/>
    <property type="match status" value="1"/>
</dbReference>
<dbReference type="GO" id="GO:0003677">
    <property type="term" value="F:DNA binding"/>
    <property type="evidence" value="ECO:0007669"/>
    <property type="project" value="UniProtKB-UniRule"/>
</dbReference>
<keyword evidence="7 10" id="KW-0804">Transcription</keyword>
<dbReference type="GO" id="GO:0000428">
    <property type="term" value="C:DNA-directed RNA polymerase complex"/>
    <property type="evidence" value="ECO:0007669"/>
    <property type="project" value="UniProtKB-KW"/>
</dbReference>
<dbReference type="STRING" id="36844.SAMN04488501_108112"/>
<dbReference type="InterPro" id="IPR006110">
    <property type="entry name" value="Pol_omega/Rpo6/RPB6"/>
</dbReference>
<comment type="similarity">
    <text evidence="1 10">Belongs to the RNA polymerase subunit omega family.</text>
</comment>
<keyword evidence="6 10" id="KW-0548">Nucleotidyltransferase</keyword>
<comment type="catalytic activity">
    <reaction evidence="9 10">
        <text>RNA(n) + a ribonucleoside 5'-triphosphate = RNA(n+1) + diphosphate</text>
        <dbReference type="Rhea" id="RHEA:21248"/>
        <dbReference type="Rhea" id="RHEA-COMP:14527"/>
        <dbReference type="Rhea" id="RHEA-COMP:17342"/>
        <dbReference type="ChEBI" id="CHEBI:33019"/>
        <dbReference type="ChEBI" id="CHEBI:61557"/>
        <dbReference type="ChEBI" id="CHEBI:140395"/>
        <dbReference type="EC" id="2.7.7.6"/>
    </reaction>
</comment>
<dbReference type="SUPFAM" id="SSF63562">
    <property type="entry name" value="RPB6/omega subunit-like"/>
    <property type="match status" value="1"/>
</dbReference>
<gene>
    <name evidence="10 11" type="primary">rpoZ</name>
    <name evidence="11" type="ORF">CLHOM_11070</name>
</gene>
<protein>
    <recommendedName>
        <fullName evidence="3 10">DNA-directed RNA polymerase subunit omega</fullName>
        <shortName evidence="10">RNAP omega subunit</shortName>
        <ecNumber evidence="2 10">2.7.7.6</ecNumber>
    </recommendedName>
    <alternativeName>
        <fullName evidence="10">RNA polymerase omega subunit</fullName>
    </alternativeName>
    <alternativeName>
        <fullName evidence="8 10">Transcriptase subunit omega</fullName>
    </alternativeName>
</protein>
<evidence type="ECO:0000256" key="4">
    <source>
        <dbReference type="ARBA" id="ARBA00022478"/>
    </source>
</evidence>
<dbReference type="Pfam" id="PF01192">
    <property type="entry name" value="RNA_pol_Rpb6"/>
    <property type="match status" value="1"/>
</dbReference>